<feature type="region of interest" description="Disordered" evidence="1">
    <location>
        <begin position="211"/>
        <end position="235"/>
    </location>
</feature>
<dbReference type="AlphaFoldDB" id="A0A426Z3L2"/>
<feature type="compositionally biased region" description="Basic and acidic residues" evidence="1">
    <location>
        <begin position="172"/>
        <end position="187"/>
    </location>
</feature>
<organism evidence="2 3">
    <name type="scientific">Ensete ventricosum</name>
    <name type="common">Abyssinian banana</name>
    <name type="synonym">Musa ensete</name>
    <dbReference type="NCBI Taxonomy" id="4639"/>
    <lineage>
        <taxon>Eukaryota</taxon>
        <taxon>Viridiplantae</taxon>
        <taxon>Streptophyta</taxon>
        <taxon>Embryophyta</taxon>
        <taxon>Tracheophyta</taxon>
        <taxon>Spermatophyta</taxon>
        <taxon>Magnoliopsida</taxon>
        <taxon>Liliopsida</taxon>
        <taxon>Zingiberales</taxon>
        <taxon>Musaceae</taxon>
        <taxon>Ensete</taxon>
    </lineage>
</organism>
<reference evidence="2 3" key="1">
    <citation type="journal article" date="2014" name="Agronomy (Basel)">
        <title>A Draft Genome Sequence for Ensete ventricosum, the Drought-Tolerant Tree Against Hunger.</title>
        <authorList>
            <person name="Harrison J."/>
            <person name="Moore K.A."/>
            <person name="Paszkiewicz K."/>
            <person name="Jones T."/>
            <person name="Grant M."/>
            <person name="Ambacheew D."/>
            <person name="Muzemil S."/>
            <person name="Studholme D.J."/>
        </authorList>
    </citation>
    <scope>NUCLEOTIDE SEQUENCE [LARGE SCALE GENOMIC DNA]</scope>
</reference>
<sequence length="272" mass="29949">MVPQRWVFRVCASNLASDESLGYQHRGLCGSTDCEERDTDSRQQIVGPWAGYAIVLRRWDFRGVIDPLLSWRESVGRKRGRGGGECRGKLQVPRQDEMVEAKELHKTEVGAGVCGVLEPVRARGGAPSAAQVPPRFPRRVRRHMARRPLHLPALPRPRVDPEDVLLFPPQEPEPHGGGEKAEVKGHGDATATAPAEPIRAQDLRAALLGRGEDERAARDRGAPSQSSRAETEAVIELESRDSHVCRPEYTTGASRVLVMADDASRTAVIRRS</sequence>
<evidence type="ECO:0000256" key="1">
    <source>
        <dbReference type="SAM" id="MobiDB-lite"/>
    </source>
</evidence>
<name>A0A426Z3L2_ENSVE</name>
<feature type="compositionally biased region" description="Basic and acidic residues" evidence="1">
    <location>
        <begin position="211"/>
        <end position="221"/>
    </location>
</feature>
<gene>
    <name evidence="2" type="ORF">B296_00031162</name>
</gene>
<dbReference type="EMBL" id="AMZH03008616">
    <property type="protein sequence ID" value="RRT58569.1"/>
    <property type="molecule type" value="Genomic_DNA"/>
</dbReference>
<protein>
    <submittedName>
        <fullName evidence="2">Uncharacterized protein</fullName>
    </submittedName>
</protein>
<proteinExistence type="predicted"/>
<comment type="caution">
    <text evidence="2">The sequence shown here is derived from an EMBL/GenBank/DDBJ whole genome shotgun (WGS) entry which is preliminary data.</text>
</comment>
<dbReference type="Proteomes" id="UP000287651">
    <property type="component" value="Unassembled WGS sequence"/>
</dbReference>
<evidence type="ECO:0000313" key="3">
    <source>
        <dbReference type="Proteomes" id="UP000287651"/>
    </source>
</evidence>
<accession>A0A426Z3L2</accession>
<feature type="region of interest" description="Disordered" evidence="1">
    <location>
        <begin position="152"/>
        <end position="199"/>
    </location>
</feature>
<evidence type="ECO:0000313" key="2">
    <source>
        <dbReference type="EMBL" id="RRT58569.1"/>
    </source>
</evidence>